<dbReference type="EMBL" id="CP077107">
    <property type="protein sequence ID" value="QXO96268.1"/>
    <property type="molecule type" value="Genomic_DNA"/>
</dbReference>
<evidence type="ECO:0000313" key="7">
    <source>
        <dbReference type="EMBL" id="QXO96268.1"/>
    </source>
</evidence>
<dbReference type="OrthoDB" id="15447at2157"/>
<feature type="binding site" evidence="6">
    <location>
        <position position="40"/>
    </location>
    <ligand>
        <name>GTP</name>
        <dbReference type="ChEBI" id="CHEBI:37565"/>
    </ligand>
</feature>
<sequence length="172" mass="18767">MRVLPARHRQLFKEPFGTLFLSFEEVLIQLPGKHVFSVGDVVTAHLLTAGRPPDVAVVDGHTMRQPYPGVKIPEYHQILVKNPPGGLTEELIEASAIAAGQPGTVIQVEGEEDLAVVPLAMHAPLGTIILYGQPSEGVVMLAITQDMKKRAEELFMCFEEVSTSSAREVFNI</sequence>
<evidence type="ECO:0000256" key="6">
    <source>
        <dbReference type="HAMAP-Rule" id="MF_00590"/>
    </source>
</evidence>
<comment type="pathway">
    <text evidence="6">Cofactor biosynthesis; coenzyme A biosynthesis.</text>
</comment>
<dbReference type="AlphaFoldDB" id="A0A8F5ZIB9"/>
<keyword evidence="5 6" id="KW-0342">GTP-binding</keyword>
<comment type="caution">
    <text evidence="6">Lacks conserved residue(s) required for the propagation of feature annotation.</text>
</comment>
<evidence type="ECO:0000256" key="3">
    <source>
        <dbReference type="ARBA" id="ARBA00022777"/>
    </source>
</evidence>
<evidence type="ECO:0000313" key="8">
    <source>
        <dbReference type="Proteomes" id="UP000694228"/>
    </source>
</evidence>
<evidence type="ECO:0000256" key="4">
    <source>
        <dbReference type="ARBA" id="ARBA00022993"/>
    </source>
</evidence>
<feature type="binding site" evidence="6">
    <location>
        <position position="42"/>
    </location>
    <ligand>
        <name>GTP</name>
        <dbReference type="ChEBI" id="CHEBI:37565"/>
    </ligand>
</feature>
<dbReference type="InterPro" id="IPR007164">
    <property type="entry name" value="GTP-dep_dephospho-CoA_kin"/>
</dbReference>
<feature type="binding site" evidence="6">
    <location>
        <position position="112"/>
    </location>
    <ligand>
        <name>GTP</name>
        <dbReference type="ChEBI" id="CHEBI:37565"/>
    </ligand>
</feature>
<keyword evidence="2 6" id="KW-0547">Nucleotide-binding</keyword>
<name>A0A8F5ZIB9_METHU</name>
<dbReference type="Pfam" id="PF04019">
    <property type="entry name" value="DUF359"/>
    <property type="match status" value="1"/>
</dbReference>
<gene>
    <name evidence="7" type="ORF">KSK55_07895</name>
</gene>
<dbReference type="GO" id="GO:0016301">
    <property type="term" value="F:kinase activity"/>
    <property type="evidence" value="ECO:0007669"/>
    <property type="project" value="UniProtKB-UniRule"/>
</dbReference>
<evidence type="ECO:0000256" key="5">
    <source>
        <dbReference type="ARBA" id="ARBA00023134"/>
    </source>
</evidence>
<dbReference type="PANTHER" id="PTHR40732:SF1">
    <property type="entry name" value="GTP-DEPENDENT DEPHOSPHO-COA KINASE"/>
    <property type="match status" value="1"/>
</dbReference>
<comment type="function">
    <text evidence="6">Catalyzes the GTP-dependent phosphorylation of the 3'-hydroxyl group of dephosphocoenzyme A to form coenzyme A (CoA).</text>
</comment>
<dbReference type="Proteomes" id="UP000694228">
    <property type="component" value="Chromosome"/>
</dbReference>
<comment type="similarity">
    <text evidence="6">Belongs to the GTP-dependent DPCK family.</text>
</comment>
<dbReference type="GO" id="GO:0005525">
    <property type="term" value="F:GTP binding"/>
    <property type="evidence" value="ECO:0007669"/>
    <property type="project" value="UniProtKB-UniRule"/>
</dbReference>
<reference evidence="7 8" key="1">
    <citation type="submission" date="2021-06" db="EMBL/GenBank/DDBJ databases">
        <title>Complete genome sequence of the secondary alcohol utilizing methanogen Methanospirillum hungatei strain GP1.</title>
        <authorList>
            <person name="Day L.A."/>
            <person name="Costa K.C."/>
        </authorList>
    </citation>
    <scope>NUCLEOTIDE SEQUENCE [LARGE SCALE GENOMIC DNA]</scope>
    <source>
        <strain evidence="7 8">GP1</strain>
    </source>
</reference>
<dbReference type="GO" id="GO:0015937">
    <property type="term" value="P:coenzyme A biosynthetic process"/>
    <property type="evidence" value="ECO:0007669"/>
    <property type="project" value="UniProtKB-UniRule"/>
</dbReference>
<evidence type="ECO:0000256" key="2">
    <source>
        <dbReference type="ARBA" id="ARBA00022741"/>
    </source>
</evidence>
<dbReference type="EC" id="2.7.1.237" evidence="6"/>
<organism evidence="7 8">
    <name type="scientific">Methanospirillum hungatei</name>
    <dbReference type="NCBI Taxonomy" id="2203"/>
    <lineage>
        <taxon>Archaea</taxon>
        <taxon>Methanobacteriati</taxon>
        <taxon>Methanobacteriota</taxon>
        <taxon>Stenosarchaea group</taxon>
        <taxon>Methanomicrobia</taxon>
        <taxon>Methanomicrobiales</taxon>
        <taxon>Methanospirillaceae</taxon>
        <taxon>Methanospirillum</taxon>
    </lineage>
</organism>
<dbReference type="UniPathway" id="UPA00241"/>
<dbReference type="PANTHER" id="PTHR40732">
    <property type="entry name" value="UPF0218 PROTEIN TK1697"/>
    <property type="match status" value="1"/>
</dbReference>
<evidence type="ECO:0000256" key="1">
    <source>
        <dbReference type="ARBA" id="ARBA00022679"/>
    </source>
</evidence>
<accession>A0A8F5ZIB9</accession>
<dbReference type="HAMAP" id="MF_00590">
    <property type="entry name" value="Dephospho_CoA_kinase_GTP_dep"/>
    <property type="match status" value="1"/>
</dbReference>
<keyword evidence="4 6" id="KW-0173">Coenzyme A biosynthesis</keyword>
<keyword evidence="1 6" id="KW-0808">Transferase</keyword>
<keyword evidence="3 6" id="KW-0418">Kinase</keyword>
<protein>
    <recommendedName>
        <fullName evidence="6">GTP-dependent dephospho-CoA kinase</fullName>
        <ecNumber evidence="6">2.7.1.237</ecNumber>
    </recommendedName>
    <alternativeName>
        <fullName evidence="6">Dephospho-coenzyme A kinase</fullName>
        <shortName evidence="6">DPCK</shortName>
    </alternativeName>
</protein>
<proteinExistence type="inferred from homology"/>
<dbReference type="PIRSF" id="PIRSF006533">
    <property type="entry name" value="UCP006533"/>
    <property type="match status" value="1"/>
</dbReference>
<comment type="catalytic activity">
    <reaction evidence="6">
        <text>3'-dephospho-CoA + GTP = GDP + CoA + H(+)</text>
        <dbReference type="Rhea" id="RHEA:61156"/>
        <dbReference type="ChEBI" id="CHEBI:15378"/>
        <dbReference type="ChEBI" id="CHEBI:37565"/>
        <dbReference type="ChEBI" id="CHEBI:57287"/>
        <dbReference type="ChEBI" id="CHEBI:57328"/>
        <dbReference type="ChEBI" id="CHEBI:58189"/>
        <dbReference type="EC" id="2.7.1.237"/>
    </reaction>
</comment>
<feature type="binding site" evidence="6">
    <location>
        <position position="59"/>
    </location>
    <ligand>
        <name>GTP</name>
        <dbReference type="ChEBI" id="CHEBI:37565"/>
    </ligand>
</feature>
<feature type="binding site" evidence="6">
    <location>
        <position position="41"/>
    </location>
    <ligand>
        <name>GTP</name>
        <dbReference type="ChEBI" id="CHEBI:37565"/>
    </ligand>
</feature>